<evidence type="ECO:0000256" key="1">
    <source>
        <dbReference type="ARBA" id="ARBA00022490"/>
    </source>
</evidence>
<keyword evidence="6" id="KW-0061">Asparagine biosynthesis</keyword>
<evidence type="ECO:0000313" key="8">
    <source>
        <dbReference type="EMBL" id="ELA47517.2"/>
    </source>
</evidence>
<dbReference type="InParanoid" id="L2GVY8"/>
<dbReference type="InterPro" id="IPR004618">
    <property type="entry name" value="AsnA"/>
</dbReference>
<protein>
    <submittedName>
        <fullName evidence="8">Aspartate-ammonia ligase</fullName>
    </submittedName>
</protein>
<dbReference type="GO" id="GO:0005829">
    <property type="term" value="C:cytosol"/>
    <property type="evidence" value="ECO:0007669"/>
    <property type="project" value="TreeGrafter"/>
</dbReference>
<dbReference type="SUPFAM" id="SSF55681">
    <property type="entry name" value="Class II aaRS and biotin synthetases"/>
    <property type="match status" value="1"/>
</dbReference>
<dbReference type="InterPro" id="IPR045864">
    <property type="entry name" value="aa-tRNA-synth_II/BPL/LPL"/>
</dbReference>
<dbReference type="Proteomes" id="UP000011081">
    <property type="component" value="Unassembled WGS sequence"/>
</dbReference>
<evidence type="ECO:0000313" key="9">
    <source>
        <dbReference type="Proteomes" id="UP000011081"/>
    </source>
</evidence>
<dbReference type="PANTHER" id="PTHR30073:SF5">
    <property type="entry name" value="ASPARTATE--AMMONIA LIGASE"/>
    <property type="match status" value="1"/>
</dbReference>
<dbReference type="InterPro" id="IPR006195">
    <property type="entry name" value="aa-tRNA-synth_II"/>
</dbReference>
<dbReference type="GO" id="GO:0004071">
    <property type="term" value="F:aspartate-ammonia ligase activity"/>
    <property type="evidence" value="ECO:0007669"/>
    <property type="project" value="InterPro"/>
</dbReference>
<proteinExistence type="predicted"/>
<dbReference type="HOGENOM" id="CLU_071543_0_0_1"/>
<evidence type="ECO:0000256" key="4">
    <source>
        <dbReference type="ARBA" id="ARBA00022741"/>
    </source>
</evidence>
<organism evidence="8 9">
    <name type="scientific">Vavraia culicis (isolate floridensis)</name>
    <name type="common">Microsporidian parasite</name>
    <dbReference type="NCBI Taxonomy" id="948595"/>
    <lineage>
        <taxon>Eukaryota</taxon>
        <taxon>Fungi</taxon>
        <taxon>Fungi incertae sedis</taxon>
        <taxon>Microsporidia</taxon>
        <taxon>Pleistophoridae</taxon>
        <taxon>Vavraia</taxon>
    </lineage>
</organism>
<gene>
    <name evidence="8" type="ORF">VCUG_01049</name>
</gene>
<name>L2GVY8_VAVCU</name>
<dbReference type="GeneID" id="19878931"/>
<keyword evidence="3" id="KW-0028">Amino-acid biosynthesis</keyword>
<dbReference type="STRING" id="948595.L2GVY8"/>
<sequence>MTSMQIRNKYIIKRQRYPSMDFRETQGAIKFAKTLFEQKLSDVLHLEKVVSPIYIKDESYHDTLDGAQRPIKFDFKNGEHGMILHSLAKWKRAILSKYGYKDGEGIVTDMLAIRRDEDISRLHSYLVDQWDWEMTISKQKRDLHFLHEVVERIFGVLKEVENEVNARYPTLSKKLPSHITFITTQELENLYPEMTMDEREYAIVKKHKAVFISQIGGKLMSGKVHSVRAPDYDDWMLNGDILVYNAKMDCAEELSSMGIRVDAESLKEQLAKRSCDTITDYHRRIMQEEYVYSVGGGIGQSRVILFLLEKEHIGDVQADTEFNNSKN</sequence>
<dbReference type="EMBL" id="GL877417">
    <property type="protein sequence ID" value="ELA47517.2"/>
    <property type="molecule type" value="Genomic_DNA"/>
</dbReference>
<dbReference type="GO" id="GO:0006529">
    <property type="term" value="P:asparagine biosynthetic process"/>
    <property type="evidence" value="ECO:0007669"/>
    <property type="project" value="UniProtKB-KW"/>
</dbReference>
<dbReference type="GO" id="GO:0005524">
    <property type="term" value="F:ATP binding"/>
    <property type="evidence" value="ECO:0007669"/>
    <property type="project" value="UniProtKB-KW"/>
</dbReference>
<evidence type="ECO:0000256" key="3">
    <source>
        <dbReference type="ARBA" id="ARBA00022605"/>
    </source>
</evidence>
<keyword evidence="1" id="KW-0963">Cytoplasm</keyword>
<evidence type="ECO:0000256" key="2">
    <source>
        <dbReference type="ARBA" id="ARBA00022598"/>
    </source>
</evidence>
<keyword evidence="5" id="KW-0067">ATP-binding</keyword>
<dbReference type="PROSITE" id="PS50862">
    <property type="entry name" value="AA_TRNA_LIGASE_II"/>
    <property type="match status" value="1"/>
</dbReference>
<feature type="domain" description="Aminoacyl-transfer RNA synthetases class-II family profile" evidence="7">
    <location>
        <begin position="115"/>
        <end position="321"/>
    </location>
</feature>
<dbReference type="PANTHER" id="PTHR30073">
    <property type="entry name" value="ASPARTATE--AMMONIA LIGASE"/>
    <property type="match status" value="1"/>
</dbReference>
<evidence type="ECO:0000259" key="7">
    <source>
        <dbReference type="PROSITE" id="PS50862"/>
    </source>
</evidence>
<dbReference type="Pfam" id="PF03590">
    <property type="entry name" value="AsnA"/>
    <property type="match status" value="1"/>
</dbReference>
<dbReference type="AlphaFoldDB" id="L2GVY8"/>
<dbReference type="RefSeq" id="XP_008074014.1">
    <property type="nucleotide sequence ID" value="XM_008075823.1"/>
</dbReference>
<evidence type="ECO:0000256" key="6">
    <source>
        <dbReference type="ARBA" id="ARBA00022888"/>
    </source>
</evidence>
<dbReference type="VEuPathDB" id="MicrosporidiaDB:VCUG_01049"/>
<keyword evidence="4" id="KW-0547">Nucleotide-binding</keyword>
<reference evidence="9" key="1">
    <citation type="submission" date="2011-03" db="EMBL/GenBank/DDBJ databases">
        <title>The genome sequence of Vavraia culicis strain floridensis.</title>
        <authorList>
            <consortium name="The Broad Institute Genome Sequencing Platform"/>
            <person name="Cuomo C."/>
            <person name="Becnel J."/>
            <person name="Sanscrainte N."/>
            <person name="Young S.K."/>
            <person name="Zeng Q."/>
            <person name="Gargeya S."/>
            <person name="Fitzgerald M."/>
            <person name="Haas B."/>
            <person name="Abouelleil A."/>
            <person name="Alvarado L."/>
            <person name="Arachchi H.M."/>
            <person name="Berlin A."/>
            <person name="Chapman S.B."/>
            <person name="Gearin G."/>
            <person name="Goldberg J."/>
            <person name="Griggs A."/>
            <person name="Gujja S."/>
            <person name="Hansen M."/>
            <person name="Heiman D."/>
            <person name="Howarth C."/>
            <person name="Larimer J."/>
            <person name="Lui A."/>
            <person name="MacDonald P.J.P."/>
            <person name="McCowen C."/>
            <person name="Montmayeur A."/>
            <person name="Murphy C."/>
            <person name="Neiman D."/>
            <person name="Pearson M."/>
            <person name="Priest M."/>
            <person name="Roberts A."/>
            <person name="Saif S."/>
            <person name="Shea T."/>
            <person name="Sisk P."/>
            <person name="Stolte C."/>
            <person name="Sykes S."/>
            <person name="Wortman J."/>
            <person name="Nusbaum C."/>
            <person name="Birren B."/>
        </authorList>
    </citation>
    <scope>NUCLEOTIDE SEQUENCE [LARGE SCALE GENOMIC DNA]</scope>
    <source>
        <strain evidence="9">floridensis</strain>
    </source>
</reference>
<dbReference type="Gene3D" id="3.30.930.10">
    <property type="entry name" value="Bira Bifunctional Protein, Domain 2"/>
    <property type="match status" value="1"/>
</dbReference>
<dbReference type="OrthoDB" id="2191791at2759"/>
<keyword evidence="2 8" id="KW-0436">Ligase</keyword>
<dbReference type="PIRSF" id="PIRSF001555">
    <property type="entry name" value="Asp_ammon_ligase"/>
    <property type="match status" value="1"/>
</dbReference>
<evidence type="ECO:0000256" key="5">
    <source>
        <dbReference type="ARBA" id="ARBA00022840"/>
    </source>
</evidence>
<accession>L2GVY8</accession>
<keyword evidence="9" id="KW-1185">Reference proteome</keyword>
<dbReference type="OMA" id="QSRICMF"/>